<gene>
    <name evidence="6" type="ORF">E4191_06125</name>
</gene>
<dbReference type="Gene3D" id="1.10.10.60">
    <property type="entry name" value="Homeodomain-like"/>
    <property type="match status" value="1"/>
</dbReference>
<evidence type="ECO:0000313" key="6">
    <source>
        <dbReference type="EMBL" id="QBX34337.1"/>
    </source>
</evidence>
<evidence type="ECO:0000256" key="4">
    <source>
        <dbReference type="PROSITE-ProRule" id="PRU00335"/>
    </source>
</evidence>
<dbReference type="RefSeq" id="WP_135312626.1">
    <property type="nucleotide sequence ID" value="NZ_CP038439.1"/>
</dbReference>
<dbReference type="PANTHER" id="PTHR47506:SF1">
    <property type="entry name" value="HTH-TYPE TRANSCRIPTIONAL REGULATOR YJDC"/>
    <property type="match status" value="1"/>
</dbReference>
<dbReference type="InterPro" id="IPR001647">
    <property type="entry name" value="HTH_TetR"/>
</dbReference>
<accession>A0A4P7HM13</accession>
<proteinExistence type="predicted"/>
<evidence type="ECO:0000313" key="7">
    <source>
        <dbReference type="Proteomes" id="UP000296374"/>
    </source>
</evidence>
<evidence type="ECO:0000256" key="2">
    <source>
        <dbReference type="ARBA" id="ARBA00023125"/>
    </source>
</evidence>
<sequence>MKTDQTPFRKPGRPLSFDREAVLEKAMLVFWSSGYETTSVADLTAAMGVTAPSLYAAFGSKQRLFLEAMRRYVGDPALLEQRMMQAPTAKDAVEEMLSKAAVLYTGASTPPGCLLASAAATGSEDAAEVRAAIAAERRAVREIILRRISADTDRGLPIPRLAPGVLADLVVAVLQGMSVLARDGGDRTALLAVAEAALQCWETCDGRRQGPSSGG</sequence>
<dbReference type="EMBL" id="CP038439">
    <property type="protein sequence ID" value="QBX34337.1"/>
    <property type="molecule type" value="Genomic_DNA"/>
</dbReference>
<keyword evidence="3" id="KW-0804">Transcription</keyword>
<protein>
    <submittedName>
        <fullName evidence="6">TetR/AcrR family transcriptional regulator</fullName>
    </submittedName>
</protein>
<dbReference type="PROSITE" id="PS01081">
    <property type="entry name" value="HTH_TETR_1"/>
    <property type="match status" value="1"/>
</dbReference>
<organism evidence="6 7">
    <name type="scientific">Paracoccus liaowanqingii</name>
    <dbReference type="NCBI Taxonomy" id="2560053"/>
    <lineage>
        <taxon>Bacteria</taxon>
        <taxon>Pseudomonadati</taxon>
        <taxon>Pseudomonadota</taxon>
        <taxon>Alphaproteobacteria</taxon>
        <taxon>Rhodobacterales</taxon>
        <taxon>Paracoccaceae</taxon>
        <taxon>Paracoccus</taxon>
    </lineage>
</organism>
<evidence type="ECO:0000256" key="1">
    <source>
        <dbReference type="ARBA" id="ARBA00023015"/>
    </source>
</evidence>
<dbReference type="GO" id="GO:0003677">
    <property type="term" value="F:DNA binding"/>
    <property type="evidence" value="ECO:0007669"/>
    <property type="project" value="UniProtKB-UniRule"/>
</dbReference>
<evidence type="ECO:0000259" key="5">
    <source>
        <dbReference type="PROSITE" id="PS50977"/>
    </source>
</evidence>
<evidence type="ECO:0000256" key="3">
    <source>
        <dbReference type="ARBA" id="ARBA00023163"/>
    </source>
</evidence>
<dbReference type="KEGG" id="plia:E4191_06125"/>
<reference evidence="7" key="1">
    <citation type="submission" date="2019-03" db="EMBL/GenBank/DDBJ databases">
        <authorList>
            <person name="Li J."/>
        </authorList>
    </citation>
    <scope>NUCLEOTIDE SEQUENCE [LARGE SCALE GENOMIC DNA]</scope>
    <source>
        <strain evidence="7">2251</strain>
    </source>
</reference>
<keyword evidence="2 4" id="KW-0238">DNA-binding</keyword>
<dbReference type="Proteomes" id="UP000296374">
    <property type="component" value="Chromosome"/>
</dbReference>
<dbReference type="InterPro" id="IPR036271">
    <property type="entry name" value="Tet_transcr_reg_TetR-rel_C_sf"/>
</dbReference>
<name>A0A4P7HM13_9RHOB</name>
<keyword evidence="1" id="KW-0805">Transcription regulation</keyword>
<feature type="domain" description="HTH tetR-type" evidence="5">
    <location>
        <begin position="16"/>
        <end position="76"/>
    </location>
</feature>
<dbReference type="Pfam" id="PF00440">
    <property type="entry name" value="TetR_N"/>
    <property type="match status" value="1"/>
</dbReference>
<dbReference type="PROSITE" id="PS50977">
    <property type="entry name" value="HTH_TETR_2"/>
    <property type="match status" value="1"/>
</dbReference>
<dbReference type="SUPFAM" id="SSF48498">
    <property type="entry name" value="Tetracyclin repressor-like, C-terminal domain"/>
    <property type="match status" value="1"/>
</dbReference>
<dbReference type="InterPro" id="IPR023772">
    <property type="entry name" value="DNA-bd_HTH_TetR-type_CS"/>
</dbReference>
<dbReference type="AlphaFoldDB" id="A0A4P7HM13"/>
<dbReference type="SUPFAM" id="SSF46689">
    <property type="entry name" value="Homeodomain-like"/>
    <property type="match status" value="1"/>
</dbReference>
<dbReference type="PANTHER" id="PTHR47506">
    <property type="entry name" value="TRANSCRIPTIONAL REGULATORY PROTEIN"/>
    <property type="match status" value="1"/>
</dbReference>
<dbReference type="Gene3D" id="1.10.357.10">
    <property type="entry name" value="Tetracycline Repressor, domain 2"/>
    <property type="match status" value="1"/>
</dbReference>
<dbReference type="InterPro" id="IPR009057">
    <property type="entry name" value="Homeodomain-like_sf"/>
</dbReference>
<feature type="DNA-binding region" description="H-T-H motif" evidence="4">
    <location>
        <begin position="39"/>
        <end position="58"/>
    </location>
</feature>